<accession>A0A2N9J7Z7</accession>
<organism evidence="1">
    <name type="scientific">Fagus sylvatica</name>
    <name type="common">Beechnut</name>
    <dbReference type="NCBI Taxonomy" id="28930"/>
    <lineage>
        <taxon>Eukaryota</taxon>
        <taxon>Viridiplantae</taxon>
        <taxon>Streptophyta</taxon>
        <taxon>Embryophyta</taxon>
        <taxon>Tracheophyta</taxon>
        <taxon>Spermatophyta</taxon>
        <taxon>Magnoliopsida</taxon>
        <taxon>eudicotyledons</taxon>
        <taxon>Gunneridae</taxon>
        <taxon>Pentapetalae</taxon>
        <taxon>rosids</taxon>
        <taxon>fabids</taxon>
        <taxon>Fagales</taxon>
        <taxon>Fagaceae</taxon>
        <taxon>Fagus</taxon>
    </lineage>
</organism>
<sequence length="266" mass="29926">MRRNGVKQVDNKSKTSPILVEKKEDKMVSILSSNTFAILEGQNDEAERKEFPLVIKSPEAMNPSLKPKPKAQAQSIRLYFKGPRQTKPSRSTVTETRRNGHRAITQAQHKVNPFNSNCTCDDVPWDPLEWLKSGSQNCHMYEAFFSSFGTVLEALMECLPIQKAQYSMPLSLLKKQLVSFINLQSWQIYHDHICCNTSYDEKGDKEDKARANEAKGAAIATKAATTQEQRSPQPNTPIVLVHLQHRTQEGQFGGRGINALNFVGLP</sequence>
<protein>
    <submittedName>
        <fullName evidence="1">Uncharacterized protein</fullName>
    </submittedName>
</protein>
<dbReference type="AlphaFoldDB" id="A0A2N9J7Z7"/>
<reference evidence="1" key="1">
    <citation type="submission" date="2018-02" db="EMBL/GenBank/DDBJ databases">
        <authorList>
            <person name="Cohen D.B."/>
            <person name="Kent A.D."/>
        </authorList>
    </citation>
    <scope>NUCLEOTIDE SEQUENCE</scope>
</reference>
<evidence type="ECO:0000313" key="1">
    <source>
        <dbReference type="EMBL" id="SPD33372.1"/>
    </source>
</evidence>
<dbReference type="EMBL" id="OIVN01006450">
    <property type="protein sequence ID" value="SPD33372.1"/>
    <property type="molecule type" value="Genomic_DNA"/>
</dbReference>
<proteinExistence type="predicted"/>
<gene>
    <name evidence="1" type="ORF">FSB_LOCUS61254</name>
</gene>
<name>A0A2N9J7Z7_FAGSY</name>